<evidence type="ECO:0000313" key="2">
    <source>
        <dbReference type="Proteomes" id="UP001066276"/>
    </source>
</evidence>
<keyword evidence="2" id="KW-1185">Reference proteome</keyword>
<organism evidence="1 2">
    <name type="scientific">Pleurodeles waltl</name>
    <name type="common">Iberian ribbed newt</name>
    <dbReference type="NCBI Taxonomy" id="8319"/>
    <lineage>
        <taxon>Eukaryota</taxon>
        <taxon>Metazoa</taxon>
        <taxon>Chordata</taxon>
        <taxon>Craniata</taxon>
        <taxon>Vertebrata</taxon>
        <taxon>Euteleostomi</taxon>
        <taxon>Amphibia</taxon>
        <taxon>Batrachia</taxon>
        <taxon>Caudata</taxon>
        <taxon>Salamandroidea</taxon>
        <taxon>Salamandridae</taxon>
        <taxon>Pleurodelinae</taxon>
        <taxon>Pleurodeles</taxon>
    </lineage>
</organism>
<sequence>MLWGRSEFADAVGAERVCGCRGGGVSLRMLWGRSEFADAVGAERRLVLALNAAKCGLQAKFVLVVHAACDTLILAAEMTYYLPCWSYGPGFAAQDGVVTGQGGDHTELVKVPEVCHVHPDVIQAGHSEAVDVYRQRDVFSHSFFLFVASAPPLYCTILACINGVGARAHTDALVFFSGPSGLTCGLGARGPSLGTMTAPGEW</sequence>
<comment type="caution">
    <text evidence="1">The sequence shown here is derived from an EMBL/GenBank/DDBJ whole genome shotgun (WGS) entry which is preliminary data.</text>
</comment>
<dbReference type="AlphaFoldDB" id="A0AAV7LJJ8"/>
<protein>
    <submittedName>
        <fullName evidence="1">Uncharacterized protein</fullName>
    </submittedName>
</protein>
<dbReference type="EMBL" id="JANPWB010000015">
    <property type="protein sequence ID" value="KAJ1090542.1"/>
    <property type="molecule type" value="Genomic_DNA"/>
</dbReference>
<proteinExistence type="predicted"/>
<evidence type="ECO:0000313" key="1">
    <source>
        <dbReference type="EMBL" id="KAJ1090542.1"/>
    </source>
</evidence>
<accession>A0AAV7LJJ8</accession>
<dbReference type="Proteomes" id="UP001066276">
    <property type="component" value="Chromosome 11"/>
</dbReference>
<gene>
    <name evidence="1" type="ORF">NDU88_003672</name>
</gene>
<name>A0AAV7LJJ8_PLEWA</name>
<reference evidence="1" key="1">
    <citation type="journal article" date="2022" name="bioRxiv">
        <title>Sequencing and chromosome-scale assembly of the giantPleurodeles waltlgenome.</title>
        <authorList>
            <person name="Brown T."/>
            <person name="Elewa A."/>
            <person name="Iarovenko S."/>
            <person name="Subramanian E."/>
            <person name="Araus A.J."/>
            <person name="Petzold A."/>
            <person name="Susuki M."/>
            <person name="Suzuki K.-i.T."/>
            <person name="Hayashi T."/>
            <person name="Toyoda A."/>
            <person name="Oliveira C."/>
            <person name="Osipova E."/>
            <person name="Leigh N.D."/>
            <person name="Simon A."/>
            <person name="Yun M.H."/>
        </authorList>
    </citation>
    <scope>NUCLEOTIDE SEQUENCE</scope>
    <source>
        <strain evidence="1">20211129_DDA</strain>
        <tissue evidence="1">Liver</tissue>
    </source>
</reference>